<gene>
    <name evidence="4" type="ORF">MUK42_12502</name>
</gene>
<dbReference type="PANTHER" id="PTHR45979">
    <property type="entry name" value="PAP/OAS1 SUBSTRATE-BINDING DOMAIN SUPERFAMILY"/>
    <property type="match status" value="1"/>
</dbReference>
<dbReference type="OrthoDB" id="273917at2759"/>
<dbReference type="Pfam" id="PF22600">
    <property type="entry name" value="MTPAP-like_central"/>
    <property type="match status" value="1"/>
</dbReference>
<evidence type="ECO:0000259" key="2">
    <source>
        <dbReference type="Pfam" id="PF22600"/>
    </source>
</evidence>
<keyword evidence="5" id="KW-1185">Reference proteome</keyword>
<dbReference type="InterPro" id="IPR043519">
    <property type="entry name" value="NT_sf"/>
</dbReference>
<dbReference type="Gene3D" id="1.10.1410.10">
    <property type="match status" value="1"/>
</dbReference>
<name>A0A9E7GHP5_9LILI</name>
<evidence type="ECO:0000313" key="5">
    <source>
        <dbReference type="Proteomes" id="UP001055439"/>
    </source>
</evidence>
<organism evidence="4 5">
    <name type="scientific">Musa troglodytarum</name>
    <name type="common">fe'i banana</name>
    <dbReference type="NCBI Taxonomy" id="320322"/>
    <lineage>
        <taxon>Eukaryota</taxon>
        <taxon>Viridiplantae</taxon>
        <taxon>Streptophyta</taxon>
        <taxon>Embryophyta</taxon>
        <taxon>Tracheophyta</taxon>
        <taxon>Spermatophyta</taxon>
        <taxon>Magnoliopsida</taxon>
        <taxon>Liliopsida</taxon>
        <taxon>Zingiberales</taxon>
        <taxon>Musaceae</taxon>
        <taxon>Musa</taxon>
    </lineage>
</organism>
<dbReference type="InterPro" id="IPR054708">
    <property type="entry name" value="MTPAP-like_central"/>
</dbReference>
<proteinExistence type="predicted"/>
<dbReference type="Gene3D" id="3.30.460.10">
    <property type="entry name" value="Beta Polymerase, domain 2"/>
    <property type="match status" value="1"/>
</dbReference>
<feature type="region of interest" description="Disordered" evidence="1">
    <location>
        <begin position="590"/>
        <end position="638"/>
    </location>
</feature>
<dbReference type="SUPFAM" id="SSF81631">
    <property type="entry name" value="PAP/OAS1 substrate-binding domain"/>
    <property type="match status" value="1"/>
</dbReference>
<feature type="domain" description="Poly(A) RNA polymerase mitochondrial-like central palm" evidence="2">
    <location>
        <begin position="47"/>
        <end position="168"/>
    </location>
</feature>
<dbReference type="InterPro" id="IPR058920">
    <property type="entry name" value="PAP-OAS1-bd-rel"/>
</dbReference>
<feature type="domain" description="PAP/OAS1 substrate-binding-related" evidence="3">
    <location>
        <begin position="176"/>
        <end position="312"/>
    </location>
</feature>
<protein>
    <recommendedName>
        <fullName evidence="6">Polymerase nucleotidyl transferase domain-containing protein</fullName>
    </recommendedName>
</protein>
<accession>A0A9E7GHP5</accession>
<evidence type="ECO:0008006" key="6">
    <source>
        <dbReference type="Google" id="ProtNLM"/>
    </source>
</evidence>
<feature type="compositionally biased region" description="Basic and acidic residues" evidence="1">
    <location>
        <begin position="314"/>
        <end position="323"/>
    </location>
</feature>
<feature type="region of interest" description="Disordered" evidence="1">
    <location>
        <begin position="314"/>
        <end position="338"/>
    </location>
</feature>
<sequence>MGDLQSWPPLANGDAAGGHHSPRAQLQEPNPHPSMIRAENWRRAEEATREVLRSIRPTVVSEQRRKAVVDYVQQLLRTRIQSDVFPFGSVPLKTYLPDGDIDLTALGLPNTEDALANDVCSVLGEEEGNKDAEFEVKDVQLIRAEVKLVKCIVQNIVVDISFNQIGGLCTLCFLEKVLYMFLDYYSKFNWEKYCVSLDGPVSVSSLPELVVEPPESNGSCLLLNEEFIKECIEMFSVPSRAYGNNYQVFTQKHLNIVDPLKRNNNLGRSVSKGNFYRIRSAFTYGARKLGQILLLPSESIANEVNLFFKSTLDRHGSGERPDVQDAASSRPDSATIDDNGVESILSNLNIEDNNKESHLPCSTASMSNGTLSEKINNIKILDSEQENTSKKQSDRHSSSQNYNSNWLHNCFKIGSVVPVEDVSGKHLVDNAGDLVSARAYDSRSSDESLKASTSGKVHHAPHLFFHVENISEDGTIDNLNSGDNGTERVSSSRSSAPNEEMKHEIKTSSSTSCFRKPSFSVAAGSIHESSSSSWNSYLSEDSSLGDCSTNGNLSHASPKSSKLSDLIGDYRLYFSNLQHAQELQECINSRSYRDRQPSGRGKNQMLTDHFPRYRRNGHMDTPDYGGSSEERNQWSSPRSQAPAFVVNGHEKPIPLDVPQSTRPAFVVAPHGNVSGGKLEFGSLGPVTVGVPSPGQGGNFESANPVGRASGSVIPESTVERPYKSLNHARTDYDERVCNMLTNGY</sequence>
<dbReference type="CDD" id="cd05402">
    <property type="entry name" value="NT_PAP_TUTase"/>
    <property type="match status" value="1"/>
</dbReference>
<evidence type="ECO:0000313" key="4">
    <source>
        <dbReference type="EMBL" id="URE15691.1"/>
    </source>
</evidence>
<evidence type="ECO:0000259" key="3">
    <source>
        <dbReference type="Pfam" id="PF26180"/>
    </source>
</evidence>
<dbReference type="Pfam" id="PF26180">
    <property type="entry name" value="PAP-OAS1"/>
    <property type="match status" value="1"/>
</dbReference>
<dbReference type="EMBL" id="CP097509">
    <property type="protein sequence ID" value="URE15691.1"/>
    <property type="molecule type" value="Genomic_DNA"/>
</dbReference>
<evidence type="ECO:0000256" key="1">
    <source>
        <dbReference type="SAM" id="MobiDB-lite"/>
    </source>
</evidence>
<feature type="compositionally biased region" description="Polar residues" evidence="1">
    <location>
        <begin position="477"/>
        <end position="497"/>
    </location>
</feature>
<dbReference type="PANTHER" id="PTHR45979:SF30">
    <property type="entry name" value="NUCLEOTIDYLTRANSFERASE"/>
    <property type="match status" value="1"/>
</dbReference>
<dbReference type="Proteomes" id="UP001055439">
    <property type="component" value="Chromosome 7"/>
</dbReference>
<dbReference type="InterPro" id="IPR058921">
    <property type="entry name" value="PAP/OAS1-rel"/>
</dbReference>
<dbReference type="AlphaFoldDB" id="A0A9E7GHP5"/>
<feature type="region of interest" description="Disordered" evidence="1">
    <location>
        <begin position="475"/>
        <end position="508"/>
    </location>
</feature>
<dbReference type="SUPFAM" id="SSF81301">
    <property type="entry name" value="Nucleotidyltransferase"/>
    <property type="match status" value="1"/>
</dbReference>
<reference evidence="4" key="1">
    <citation type="submission" date="2022-05" db="EMBL/GenBank/DDBJ databases">
        <title>The Musa troglodytarum L. genome provides insights into the mechanism of non-climacteric behaviour and enrichment of carotenoids.</title>
        <authorList>
            <person name="Wang J."/>
        </authorList>
    </citation>
    <scope>NUCLEOTIDE SEQUENCE</scope>
    <source>
        <tissue evidence="4">Leaf</tissue>
    </source>
</reference>
<feature type="region of interest" description="Disordered" evidence="1">
    <location>
        <begin position="1"/>
        <end position="34"/>
    </location>
</feature>